<evidence type="ECO:0000313" key="2">
    <source>
        <dbReference type="EMBL" id="RIV17715.1"/>
    </source>
</evidence>
<feature type="signal peptide" evidence="1">
    <location>
        <begin position="1"/>
        <end position="28"/>
    </location>
</feature>
<keyword evidence="3" id="KW-1185">Reference proteome</keyword>
<accession>A0A418LWM4</accession>
<name>A0A418LWM4_9BACT</name>
<comment type="caution">
    <text evidence="2">The sequence shown here is derived from an EMBL/GenBank/DDBJ whole genome shotgun (WGS) entry which is preliminary data.</text>
</comment>
<reference evidence="2 3" key="1">
    <citation type="submission" date="2018-08" db="EMBL/GenBank/DDBJ databases">
        <title>Fibrisoma montanum sp. nov., isolated from Danxia mountain soil.</title>
        <authorList>
            <person name="Huang Y."/>
        </authorList>
    </citation>
    <scope>NUCLEOTIDE SEQUENCE [LARGE SCALE GENOMIC DNA]</scope>
    <source>
        <strain evidence="2 3">HYT19</strain>
    </source>
</reference>
<evidence type="ECO:0008006" key="4">
    <source>
        <dbReference type="Google" id="ProtNLM"/>
    </source>
</evidence>
<dbReference type="EMBL" id="QXED01000016">
    <property type="protein sequence ID" value="RIV17715.1"/>
    <property type="molecule type" value="Genomic_DNA"/>
</dbReference>
<gene>
    <name evidence="2" type="ORF">DYU11_31225</name>
</gene>
<evidence type="ECO:0000256" key="1">
    <source>
        <dbReference type="SAM" id="SignalP"/>
    </source>
</evidence>
<keyword evidence="1" id="KW-0732">Signal</keyword>
<dbReference type="AlphaFoldDB" id="A0A418LWM4"/>
<proteinExistence type="predicted"/>
<protein>
    <recommendedName>
        <fullName evidence="4">T9SS C-terminal target domain-containing protein</fullName>
    </recommendedName>
</protein>
<dbReference type="RefSeq" id="WP_119671681.1">
    <property type="nucleotide sequence ID" value="NZ_QXED01000016.1"/>
</dbReference>
<organism evidence="2 3">
    <name type="scientific">Fibrisoma montanum</name>
    <dbReference type="NCBI Taxonomy" id="2305895"/>
    <lineage>
        <taxon>Bacteria</taxon>
        <taxon>Pseudomonadati</taxon>
        <taxon>Bacteroidota</taxon>
        <taxon>Cytophagia</taxon>
        <taxon>Cytophagales</taxon>
        <taxon>Spirosomataceae</taxon>
        <taxon>Fibrisoma</taxon>
    </lineage>
</organism>
<evidence type="ECO:0000313" key="3">
    <source>
        <dbReference type="Proteomes" id="UP000283523"/>
    </source>
</evidence>
<sequence>MKTFLKTALLALTLLGAFGAILFLTAEAATARPLNDPALTNPTAPAAVRSMIFPSKSAAVLNVMVDQPAGERSYVQVLDEAGNVLATQVTNRKAGAYHVKFNVAQLPAGKFRIVVQNKAGEIKHDFVIAQPVPATRLISLN</sequence>
<feature type="chain" id="PRO_5019290834" description="T9SS C-terminal target domain-containing protein" evidence="1">
    <location>
        <begin position="29"/>
        <end position="141"/>
    </location>
</feature>
<dbReference type="Proteomes" id="UP000283523">
    <property type="component" value="Unassembled WGS sequence"/>
</dbReference>
<dbReference type="OrthoDB" id="961604at2"/>